<evidence type="ECO:0000313" key="2">
    <source>
        <dbReference type="Proteomes" id="UP000518605"/>
    </source>
</evidence>
<protein>
    <submittedName>
        <fullName evidence="1">Uncharacterized protein</fullName>
    </submittedName>
</protein>
<keyword evidence="2" id="KW-1185">Reference proteome</keyword>
<dbReference type="Proteomes" id="UP000518605">
    <property type="component" value="Unassembled WGS sequence"/>
</dbReference>
<dbReference type="RefSeq" id="WP_221226296.1">
    <property type="nucleotide sequence ID" value="NZ_JACHXW010000004.1"/>
</dbReference>
<accession>A0A7W5C6L2</accession>
<gene>
    <name evidence="1" type="ORF">FHS16_001741</name>
</gene>
<sequence length="118" mass="14048">MNKQGEITISNKNLNQFTLEDVIQRKIHFTNTNTIFSRTDFEEDYKGELLAYNEMLTDIKEMKEDEFVSKYLRIIKKLGVQFENKEFTDEREIEKMSGYNNAIVSILKCIDPIYEFDL</sequence>
<proteinExistence type="predicted"/>
<evidence type="ECO:0000313" key="1">
    <source>
        <dbReference type="EMBL" id="MBB3151695.1"/>
    </source>
</evidence>
<dbReference type="AlphaFoldDB" id="A0A7W5C6L2"/>
<dbReference type="EMBL" id="JACHXW010000004">
    <property type="protein sequence ID" value="MBB3151695.1"/>
    <property type="molecule type" value="Genomic_DNA"/>
</dbReference>
<name>A0A7W5C6L2_9BACL</name>
<organism evidence="1 2">
    <name type="scientific">Paenibacillus endophyticus</name>
    <dbReference type="NCBI Taxonomy" id="1294268"/>
    <lineage>
        <taxon>Bacteria</taxon>
        <taxon>Bacillati</taxon>
        <taxon>Bacillota</taxon>
        <taxon>Bacilli</taxon>
        <taxon>Bacillales</taxon>
        <taxon>Paenibacillaceae</taxon>
        <taxon>Paenibacillus</taxon>
    </lineage>
</organism>
<comment type="caution">
    <text evidence="1">The sequence shown here is derived from an EMBL/GenBank/DDBJ whole genome shotgun (WGS) entry which is preliminary data.</text>
</comment>
<reference evidence="1 2" key="1">
    <citation type="submission" date="2020-08" db="EMBL/GenBank/DDBJ databases">
        <title>Genomic Encyclopedia of Type Strains, Phase III (KMG-III): the genomes of soil and plant-associated and newly described type strains.</title>
        <authorList>
            <person name="Whitman W."/>
        </authorList>
    </citation>
    <scope>NUCLEOTIDE SEQUENCE [LARGE SCALE GENOMIC DNA]</scope>
    <source>
        <strain evidence="1 2">CECT 8234</strain>
    </source>
</reference>